<dbReference type="SFLD" id="SFLDS00003">
    <property type="entry name" value="Haloacid_Dehalogenase"/>
    <property type="match status" value="1"/>
</dbReference>
<comment type="subcellular location">
    <subcellularLocation>
        <location evidence="1">Cell membrane</location>
        <topology evidence="1">Multi-pass membrane protein</topology>
    </subcellularLocation>
</comment>
<evidence type="ECO:0000259" key="20">
    <source>
        <dbReference type="PROSITE" id="PS50846"/>
    </source>
</evidence>
<dbReference type="EC" id="7.2.2.8" evidence="3"/>
<dbReference type="GO" id="GO:0055070">
    <property type="term" value="P:copper ion homeostasis"/>
    <property type="evidence" value="ECO:0007669"/>
    <property type="project" value="TreeGrafter"/>
</dbReference>
<feature type="transmembrane region" description="Helical" evidence="18">
    <location>
        <begin position="761"/>
        <end position="785"/>
    </location>
</feature>
<dbReference type="SFLD" id="SFLDG00002">
    <property type="entry name" value="C1.7:_P-type_atpase_like"/>
    <property type="match status" value="1"/>
</dbReference>
<keyword evidence="11 18" id="KW-0067">ATP-binding</keyword>
<sequence>MNRVRLPISGMKCGKCVAKLTGVLTDLPGVAEAEVSLEEEGARILFDSARISREDLVAAVVAAGFAVPEDDVVGAESGANEPEGEGSTFTPSGKTERLTLHLGGMTCSNCAATIEKGIAKVPGVFTSQVNFATEKLTVTFDGAHLDGAALCRAVEDLGYRAWLPDAEGEEDNARVQLAWLIFSALLTAPIMPIMWWMPFGATSHLVNGLLATVVQFTAGLTFYRGAYKSLRNKSANMDVLVALGISAAYGYSVLAVLHLFGVEGPDFFETSAMLITFVRFGKYLEARARGRAGQALKKLLHLRADRALLVVDGTEREVPASRLQPGDLVRVRPGEKIPVDGEVVEGSSAVDEAMLTGESLPVTKEPGQEVTGATINLTGPLLVRATRVGEATALAQIVRMVEEAQGEKAPIQRLADAVSQVFVPLVVAIALLTFLVWYFLTGAGFLFAFKSAIAVLVIACPCALGLATPTAIMVGSSVGLSAGILFKRAPVLEGVSRLQMLLLDKTGTLTRGEFALTDLLPEEADGERELLTTAAALERSSTHPLARAVVKRAEDEGPLSLTVTDLQEIGGYGLRGLIDGQPVLVGNRRLMDEEGIPLDPARPEWDSWVGEGKSLVFVARAGQLLGVLALADTLKEGVAEAVQGLRQLGLKTVMVTGDRRDAALNIARQAGIDEVEAEVLPGDKREVVRRYQRQGLVVGMVGDGINDAPALAQADIGIAIGGGTDVAQETGDIVLVRGDIRDVAGSIRLGRATLRKIRQNLFWAFFYNVVGIPVAAGLLYPAFGLTLKPEFAGLAMALSSVSVVTNSLLLGRFRVREG</sequence>
<dbReference type="CDD" id="cd00371">
    <property type="entry name" value="HMA"/>
    <property type="match status" value="2"/>
</dbReference>
<dbReference type="NCBIfam" id="TIGR01494">
    <property type="entry name" value="ATPase_P-type"/>
    <property type="match status" value="1"/>
</dbReference>
<keyword evidence="7 18" id="KW-0479">Metal-binding</keyword>
<dbReference type="OrthoDB" id="9759222at2"/>
<dbReference type="PROSITE" id="PS50846">
    <property type="entry name" value="HMA_2"/>
    <property type="match status" value="2"/>
</dbReference>
<dbReference type="Pfam" id="PF00403">
    <property type="entry name" value="HMA"/>
    <property type="match status" value="2"/>
</dbReference>
<organism evidence="21 22">
    <name type="scientific">Trichloromonas acetexigens</name>
    <dbReference type="NCBI Taxonomy" id="38815"/>
    <lineage>
        <taxon>Bacteria</taxon>
        <taxon>Pseudomonadati</taxon>
        <taxon>Thermodesulfobacteriota</taxon>
        <taxon>Desulfuromonadia</taxon>
        <taxon>Desulfuromonadales</taxon>
        <taxon>Trichloromonadaceae</taxon>
        <taxon>Trichloromonas</taxon>
    </lineage>
</organism>
<dbReference type="InterPro" id="IPR023299">
    <property type="entry name" value="ATPase_P-typ_cyto_dom_N"/>
</dbReference>
<dbReference type="InterPro" id="IPR001757">
    <property type="entry name" value="P_typ_ATPase"/>
</dbReference>
<comment type="similarity">
    <text evidence="2 18">Belongs to the cation transport ATPase (P-type) (TC 3.A.3) family. Type IB subfamily.</text>
</comment>
<dbReference type="InterPro" id="IPR027256">
    <property type="entry name" value="P-typ_ATPase_IB"/>
</dbReference>
<feature type="domain" description="HMA" evidence="20">
    <location>
        <begin position="2"/>
        <end position="68"/>
    </location>
</feature>
<evidence type="ECO:0000256" key="6">
    <source>
        <dbReference type="ARBA" id="ARBA00022692"/>
    </source>
</evidence>
<keyword evidence="6 18" id="KW-0812">Transmembrane</keyword>
<dbReference type="InterPro" id="IPR059000">
    <property type="entry name" value="ATPase_P-type_domA"/>
</dbReference>
<feature type="transmembrane region" description="Helical" evidence="18">
    <location>
        <begin position="239"/>
        <end position="261"/>
    </location>
</feature>
<feature type="transmembrane region" description="Helical" evidence="18">
    <location>
        <begin position="177"/>
        <end position="197"/>
    </location>
</feature>
<evidence type="ECO:0000256" key="4">
    <source>
        <dbReference type="ARBA" id="ARBA00022448"/>
    </source>
</evidence>
<keyword evidence="13" id="KW-1278">Translocase</keyword>
<evidence type="ECO:0000256" key="8">
    <source>
        <dbReference type="ARBA" id="ARBA00022737"/>
    </source>
</evidence>
<evidence type="ECO:0000256" key="9">
    <source>
        <dbReference type="ARBA" id="ARBA00022741"/>
    </source>
</evidence>
<evidence type="ECO:0000256" key="13">
    <source>
        <dbReference type="ARBA" id="ARBA00022967"/>
    </source>
</evidence>
<dbReference type="InterPro" id="IPR017969">
    <property type="entry name" value="Heavy-metal-associated_CS"/>
</dbReference>
<keyword evidence="22" id="KW-1185">Reference proteome</keyword>
<dbReference type="CDD" id="cd02094">
    <property type="entry name" value="P-type_ATPase_Cu-like"/>
    <property type="match status" value="1"/>
</dbReference>
<evidence type="ECO:0000256" key="1">
    <source>
        <dbReference type="ARBA" id="ARBA00004651"/>
    </source>
</evidence>
<gene>
    <name evidence="21" type="ORF">FL622_00130</name>
</gene>
<dbReference type="Gene3D" id="3.30.70.100">
    <property type="match status" value="2"/>
</dbReference>
<keyword evidence="17 18" id="KW-0472">Membrane</keyword>
<dbReference type="FunFam" id="3.30.70.100:FF:000001">
    <property type="entry name" value="ATPase copper transporting beta"/>
    <property type="match status" value="1"/>
</dbReference>
<evidence type="ECO:0000256" key="17">
    <source>
        <dbReference type="ARBA" id="ARBA00023136"/>
    </source>
</evidence>
<evidence type="ECO:0000256" key="14">
    <source>
        <dbReference type="ARBA" id="ARBA00022989"/>
    </source>
</evidence>
<evidence type="ECO:0000256" key="2">
    <source>
        <dbReference type="ARBA" id="ARBA00006024"/>
    </source>
</evidence>
<evidence type="ECO:0000256" key="15">
    <source>
        <dbReference type="ARBA" id="ARBA00023008"/>
    </source>
</evidence>
<evidence type="ECO:0000313" key="22">
    <source>
        <dbReference type="Proteomes" id="UP000317155"/>
    </source>
</evidence>
<dbReference type="PANTHER" id="PTHR43520:SF8">
    <property type="entry name" value="P-TYPE CU(+) TRANSPORTER"/>
    <property type="match status" value="1"/>
</dbReference>
<dbReference type="NCBIfam" id="TIGR00003">
    <property type="entry name" value="copper ion binding protein"/>
    <property type="match status" value="2"/>
</dbReference>
<dbReference type="InterPro" id="IPR036163">
    <property type="entry name" value="HMA_dom_sf"/>
</dbReference>
<dbReference type="InterPro" id="IPR044492">
    <property type="entry name" value="P_typ_ATPase_HD_dom"/>
</dbReference>
<keyword evidence="9 18" id="KW-0547">Nucleotide-binding</keyword>
<feature type="region of interest" description="Disordered" evidence="19">
    <location>
        <begin position="74"/>
        <end position="93"/>
    </location>
</feature>
<evidence type="ECO:0000256" key="7">
    <source>
        <dbReference type="ARBA" id="ARBA00022723"/>
    </source>
</evidence>
<dbReference type="NCBIfam" id="TIGR01525">
    <property type="entry name" value="ATPase-IB_hvy"/>
    <property type="match status" value="1"/>
</dbReference>
<keyword evidence="8" id="KW-0677">Repeat</keyword>
<evidence type="ECO:0000256" key="19">
    <source>
        <dbReference type="SAM" id="MobiDB-lite"/>
    </source>
</evidence>
<dbReference type="AlphaFoldDB" id="A0A550JK79"/>
<evidence type="ECO:0000256" key="10">
    <source>
        <dbReference type="ARBA" id="ARBA00022796"/>
    </source>
</evidence>
<evidence type="ECO:0000256" key="18">
    <source>
        <dbReference type="RuleBase" id="RU362081"/>
    </source>
</evidence>
<keyword evidence="12" id="KW-0460">Magnesium</keyword>
<dbReference type="NCBIfam" id="TIGR01511">
    <property type="entry name" value="ATPase-IB1_Cu"/>
    <property type="match status" value="1"/>
</dbReference>
<evidence type="ECO:0000256" key="11">
    <source>
        <dbReference type="ARBA" id="ARBA00022840"/>
    </source>
</evidence>
<evidence type="ECO:0000313" key="21">
    <source>
        <dbReference type="EMBL" id="TRO83624.1"/>
    </source>
</evidence>
<dbReference type="SFLD" id="SFLDF00027">
    <property type="entry name" value="p-type_atpase"/>
    <property type="match status" value="1"/>
</dbReference>
<evidence type="ECO:0000256" key="3">
    <source>
        <dbReference type="ARBA" id="ARBA00012517"/>
    </source>
</evidence>
<dbReference type="Gene3D" id="2.70.150.10">
    <property type="entry name" value="Calcium-transporting ATPase, cytoplasmic transduction domain A"/>
    <property type="match status" value="1"/>
</dbReference>
<feature type="transmembrane region" description="Helical" evidence="18">
    <location>
        <begin position="421"/>
        <end position="440"/>
    </location>
</feature>
<keyword evidence="5 18" id="KW-1003">Cell membrane</keyword>
<dbReference type="PROSITE" id="PS01047">
    <property type="entry name" value="HMA_1"/>
    <property type="match status" value="1"/>
</dbReference>
<keyword evidence="4" id="KW-0813">Transport</keyword>
<feature type="transmembrane region" description="Helical" evidence="18">
    <location>
        <begin position="209"/>
        <end position="227"/>
    </location>
</feature>
<dbReference type="PROSITE" id="PS00154">
    <property type="entry name" value="ATPASE_E1_E2"/>
    <property type="match status" value="1"/>
</dbReference>
<dbReference type="InterPro" id="IPR018303">
    <property type="entry name" value="ATPase_P-typ_P_site"/>
</dbReference>
<evidence type="ECO:0000256" key="12">
    <source>
        <dbReference type="ARBA" id="ARBA00022842"/>
    </source>
</evidence>
<dbReference type="GO" id="GO:0140581">
    <property type="term" value="F:P-type monovalent copper transporter activity"/>
    <property type="evidence" value="ECO:0007669"/>
    <property type="project" value="UniProtKB-EC"/>
</dbReference>
<dbReference type="InterPro" id="IPR006121">
    <property type="entry name" value="HMA_dom"/>
</dbReference>
<dbReference type="SUPFAM" id="SSF55008">
    <property type="entry name" value="HMA, heavy metal-associated domain"/>
    <property type="match status" value="2"/>
</dbReference>
<dbReference type="InterPro" id="IPR023214">
    <property type="entry name" value="HAD_sf"/>
</dbReference>
<dbReference type="FunFam" id="2.70.150.10:FF:000020">
    <property type="entry name" value="Copper-exporting P-type ATPase A"/>
    <property type="match status" value="1"/>
</dbReference>
<accession>A0A550JK79</accession>
<dbReference type="SUPFAM" id="SSF56784">
    <property type="entry name" value="HAD-like"/>
    <property type="match status" value="1"/>
</dbReference>
<dbReference type="SUPFAM" id="SSF81653">
    <property type="entry name" value="Calcium ATPase, transduction domain A"/>
    <property type="match status" value="1"/>
</dbReference>
<dbReference type="GO" id="GO:0016887">
    <property type="term" value="F:ATP hydrolysis activity"/>
    <property type="evidence" value="ECO:0007669"/>
    <property type="project" value="InterPro"/>
</dbReference>
<feature type="domain" description="HMA" evidence="20">
    <location>
        <begin position="96"/>
        <end position="162"/>
    </location>
</feature>
<dbReference type="Proteomes" id="UP000317155">
    <property type="component" value="Unassembled WGS sequence"/>
</dbReference>
<dbReference type="InterPro" id="IPR023298">
    <property type="entry name" value="ATPase_P-typ_TM_dom_sf"/>
</dbReference>
<feature type="transmembrane region" description="Helical" evidence="18">
    <location>
        <begin position="791"/>
        <end position="811"/>
    </location>
</feature>
<reference evidence="21 22" key="1">
    <citation type="submission" date="2019-07" db="EMBL/GenBank/DDBJ databases">
        <title>Insights of Desulfuromonas acetexigens electromicrobiology.</title>
        <authorList>
            <person name="Katuri K."/>
            <person name="Sapireddy V."/>
            <person name="Shaw D.R."/>
            <person name="Saikaly P."/>
        </authorList>
    </citation>
    <scope>NUCLEOTIDE SEQUENCE [LARGE SCALE GENOMIC DNA]</scope>
    <source>
        <strain evidence="21 22">2873</strain>
    </source>
</reference>
<dbReference type="GO" id="GO:0005886">
    <property type="term" value="C:plasma membrane"/>
    <property type="evidence" value="ECO:0007669"/>
    <property type="project" value="UniProtKB-SubCell"/>
</dbReference>
<keyword evidence="10" id="KW-0187">Copper transport</keyword>
<keyword evidence="15" id="KW-0186">Copper</keyword>
<dbReference type="PRINTS" id="PR00943">
    <property type="entry name" value="CUATPASE"/>
</dbReference>
<dbReference type="Gene3D" id="3.40.1110.10">
    <property type="entry name" value="Calcium-transporting ATPase, cytoplasmic domain N"/>
    <property type="match status" value="1"/>
</dbReference>
<dbReference type="PRINTS" id="PR00119">
    <property type="entry name" value="CATATPASE"/>
</dbReference>
<dbReference type="RefSeq" id="WP_092052149.1">
    <property type="nucleotide sequence ID" value="NZ_FOJJ01000001.1"/>
</dbReference>
<dbReference type="EMBL" id="VJVV01000001">
    <property type="protein sequence ID" value="TRO83624.1"/>
    <property type="molecule type" value="Genomic_DNA"/>
</dbReference>
<evidence type="ECO:0000256" key="5">
    <source>
        <dbReference type="ARBA" id="ARBA00022475"/>
    </source>
</evidence>
<dbReference type="GO" id="GO:0043682">
    <property type="term" value="F:P-type divalent copper transporter activity"/>
    <property type="evidence" value="ECO:0007669"/>
    <property type="project" value="TreeGrafter"/>
</dbReference>
<dbReference type="PANTHER" id="PTHR43520">
    <property type="entry name" value="ATP7, ISOFORM B"/>
    <property type="match status" value="1"/>
</dbReference>
<dbReference type="Pfam" id="PF00122">
    <property type="entry name" value="E1-E2_ATPase"/>
    <property type="match status" value="1"/>
</dbReference>
<dbReference type="SUPFAM" id="SSF81665">
    <property type="entry name" value="Calcium ATPase, transmembrane domain M"/>
    <property type="match status" value="1"/>
</dbReference>
<name>A0A550JK79_9BACT</name>
<dbReference type="InterPro" id="IPR008250">
    <property type="entry name" value="ATPase_P-typ_transduc_dom_A_sf"/>
</dbReference>
<dbReference type="PRINTS" id="PR00942">
    <property type="entry name" value="CUATPASEI"/>
</dbReference>
<feature type="transmembrane region" description="Helical" evidence="18">
    <location>
        <begin position="267"/>
        <end position="284"/>
    </location>
</feature>
<protein>
    <recommendedName>
        <fullName evidence="3">P-type Cu(+) transporter</fullName>
        <ecNumber evidence="3">7.2.2.8</ecNumber>
    </recommendedName>
</protein>
<dbReference type="Gene3D" id="3.40.50.1000">
    <property type="entry name" value="HAD superfamily/HAD-like"/>
    <property type="match status" value="1"/>
</dbReference>
<dbReference type="InterPro" id="IPR036412">
    <property type="entry name" value="HAD-like_sf"/>
</dbReference>
<keyword evidence="14 18" id="KW-1133">Transmembrane helix</keyword>
<dbReference type="Pfam" id="PF00702">
    <property type="entry name" value="Hydrolase"/>
    <property type="match status" value="1"/>
</dbReference>
<dbReference type="GO" id="GO:0005507">
    <property type="term" value="F:copper ion binding"/>
    <property type="evidence" value="ECO:0007669"/>
    <property type="project" value="InterPro"/>
</dbReference>
<dbReference type="GO" id="GO:0060003">
    <property type="term" value="P:copper ion export"/>
    <property type="evidence" value="ECO:0007669"/>
    <property type="project" value="UniProtKB-ARBA"/>
</dbReference>
<comment type="caution">
    <text evidence="21">The sequence shown here is derived from an EMBL/GenBank/DDBJ whole genome shotgun (WGS) entry which is preliminary data.</text>
</comment>
<keyword evidence="16" id="KW-0406">Ion transport</keyword>
<feature type="transmembrane region" description="Helical" evidence="18">
    <location>
        <begin position="446"/>
        <end position="467"/>
    </location>
</feature>
<dbReference type="GO" id="GO:0005524">
    <property type="term" value="F:ATP binding"/>
    <property type="evidence" value="ECO:0007669"/>
    <property type="project" value="UniProtKB-UniRule"/>
</dbReference>
<dbReference type="FunFam" id="3.30.70.100:FF:000005">
    <property type="entry name" value="Copper-exporting P-type ATPase A"/>
    <property type="match status" value="1"/>
</dbReference>
<evidence type="ECO:0000256" key="16">
    <source>
        <dbReference type="ARBA" id="ARBA00023065"/>
    </source>
</evidence>
<dbReference type="InterPro" id="IPR006122">
    <property type="entry name" value="HMA_Cu_ion-bd"/>
</dbReference>
<proteinExistence type="inferred from homology"/>